<evidence type="ECO:0000313" key="2">
    <source>
        <dbReference type="Proteomes" id="UP000000555"/>
    </source>
</evidence>
<dbReference type="AlphaFoldDB" id="Q8R6Y0"/>
<protein>
    <submittedName>
        <fullName evidence="1">Uncharacterized protein</fullName>
    </submittedName>
</protein>
<dbReference type="EMBL" id="AE008691">
    <property type="protein sequence ID" value="AAM25772.1"/>
    <property type="molecule type" value="Genomic_DNA"/>
</dbReference>
<evidence type="ECO:0000313" key="1">
    <source>
        <dbReference type="EMBL" id="AAM25772.1"/>
    </source>
</evidence>
<accession>Q8R6Y0</accession>
<sequence>MFQSLLGRLKTSDTAFSGEKIMEFQSLLGRLKTPLNIPVEDNCFYSFNPS</sequence>
<dbReference type="HOGENOM" id="CLU_3115668_0_0_9"/>
<dbReference type="KEGG" id="tte:TTE2653"/>
<gene>
    <name evidence="1" type="ordered locus">TTE2653</name>
</gene>
<dbReference type="Proteomes" id="UP000000555">
    <property type="component" value="Chromosome"/>
</dbReference>
<organism evidence="1 2">
    <name type="scientific">Caldanaerobacter subterraneus subsp. tengcongensis (strain DSM 15242 / JCM 11007 / NBRC 100824 / MB4)</name>
    <name type="common">Thermoanaerobacter tengcongensis</name>
    <dbReference type="NCBI Taxonomy" id="273068"/>
    <lineage>
        <taxon>Bacteria</taxon>
        <taxon>Bacillati</taxon>
        <taxon>Bacillota</taxon>
        <taxon>Clostridia</taxon>
        <taxon>Thermoanaerobacterales</taxon>
        <taxon>Thermoanaerobacteraceae</taxon>
        <taxon>Caldanaerobacter</taxon>
    </lineage>
</organism>
<name>Q8R6Y0_CALS4</name>
<keyword evidence="2" id="KW-1185">Reference proteome</keyword>
<proteinExistence type="predicted"/>
<reference evidence="1 2" key="1">
    <citation type="journal article" date="2002" name="Genome Res.">
        <title>A complete sequence of the T. tengcongensis genome.</title>
        <authorList>
            <person name="Bao Q."/>
            <person name="Tian Y."/>
            <person name="Li W."/>
            <person name="Xu Z."/>
            <person name="Xuan Z."/>
            <person name="Hu S."/>
            <person name="Dong W."/>
            <person name="Yang J."/>
            <person name="Chen Y."/>
            <person name="Xue Y."/>
            <person name="Xu Y."/>
            <person name="Lai X."/>
            <person name="Huang L."/>
            <person name="Dong X."/>
            <person name="Ma Y."/>
            <person name="Ling L."/>
            <person name="Tan H."/>
            <person name="Chen R."/>
            <person name="Wang J."/>
            <person name="Yu J."/>
            <person name="Yang H."/>
        </authorList>
    </citation>
    <scope>NUCLEOTIDE SEQUENCE [LARGE SCALE GENOMIC DNA]</scope>
    <source>
        <strain evidence="2">DSM 15242 / JCM 11007 / NBRC 100824 / MB4</strain>
    </source>
</reference>